<comment type="caution">
    <text evidence="2">The sequence shown here is derived from an EMBL/GenBank/DDBJ whole genome shotgun (WGS) entry which is preliminary data.</text>
</comment>
<sequence>MKQAESFAVKLPIAFPSLITEIILSQHPDILCPDEIESKKPPPLSLDYKLLVGKHVPDIVIPKRKDVAGTSGSLLKATKEGVLAELMEVSKALGETIRVNTERKINVDNLIKSMTQDQEAEEREEEAGDEEGNTE</sequence>
<name>A0A392QSX3_9FABA</name>
<reference evidence="2 3" key="1">
    <citation type="journal article" date="2018" name="Front. Plant Sci.">
        <title>Red Clover (Trifolium pratense) and Zigzag Clover (T. medium) - A Picture of Genomic Similarities and Differences.</title>
        <authorList>
            <person name="Dluhosova J."/>
            <person name="Istvanek J."/>
            <person name="Nedelnik J."/>
            <person name="Repkova J."/>
        </authorList>
    </citation>
    <scope>NUCLEOTIDE SEQUENCE [LARGE SCALE GENOMIC DNA]</scope>
    <source>
        <strain evidence="3">cv. 10/8</strain>
        <tissue evidence="2">Leaf</tissue>
    </source>
</reference>
<protein>
    <submittedName>
        <fullName evidence="2">Envelope-like protein</fullName>
    </submittedName>
</protein>
<proteinExistence type="predicted"/>
<evidence type="ECO:0000256" key="1">
    <source>
        <dbReference type="SAM" id="MobiDB-lite"/>
    </source>
</evidence>
<dbReference type="EMBL" id="LXQA010159539">
    <property type="protein sequence ID" value="MCI27483.1"/>
    <property type="molecule type" value="Genomic_DNA"/>
</dbReference>
<evidence type="ECO:0000313" key="2">
    <source>
        <dbReference type="EMBL" id="MCI27483.1"/>
    </source>
</evidence>
<feature type="compositionally biased region" description="Acidic residues" evidence="1">
    <location>
        <begin position="118"/>
        <end position="135"/>
    </location>
</feature>
<dbReference type="AlphaFoldDB" id="A0A392QSX3"/>
<dbReference type="Proteomes" id="UP000265520">
    <property type="component" value="Unassembled WGS sequence"/>
</dbReference>
<evidence type="ECO:0000313" key="3">
    <source>
        <dbReference type="Proteomes" id="UP000265520"/>
    </source>
</evidence>
<feature type="region of interest" description="Disordered" evidence="1">
    <location>
        <begin position="110"/>
        <end position="135"/>
    </location>
</feature>
<keyword evidence="3" id="KW-1185">Reference proteome</keyword>
<accession>A0A392QSX3</accession>
<organism evidence="2 3">
    <name type="scientific">Trifolium medium</name>
    <dbReference type="NCBI Taxonomy" id="97028"/>
    <lineage>
        <taxon>Eukaryota</taxon>
        <taxon>Viridiplantae</taxon>
        <taxon>Streptophyta</taxon>
        <taxon>Embryophyta</taxon>
        <taxon>Tracheophyta</taxon>
        <taxon>Spermatophyta</taxon>
        <taxon>Magnoliopsida</taxon>
        <taxon>eudicotyledons</taxon>
        <taxon>Gunneridae</taxon>
        <taxon>Pentapetalae</taxon>
        <taxon>rosids</taxon>
        <taxon>fabids</taxon>
        <taxon>Fabales</taxon>
        <taxon>Fabaceae</taxon>
        <taxon>Papilionoideae</taxon>
        <taxon>50 kb inversion clade</taxon>
        <taxon>NPAAA clade</taxon>
        <taxon>Hologalegina</taxon>
        <taxon>IRL clade</taxon>
        <taxon>Trifolieae</taxon>
        <taxon>Trifolium</taxon>
    </lineage>
</organism>
<feature type="non-terminal residue" evidence="2">
    <location>
        <position position="135"/>
    </location>
</feature>